<dbReference type="HOGENOM" id="CLU_010457_3_1_7"/>
<evidence type="ECO:0000313" key="6">
    <source>
        <dbReference type="Proteomes" id="UP000001052"/>
    </source>
</evidence>
<evidence type="ECO:0000259" key="4">
    <source>
        <dbReference type="Pfam" id="PF13600"/>
    </source>
</evidence>
<feature type="signal peptide" evidence="2">
    <location>
        <begin position="1"/>
        <end position="22"/>
    </location>
</feature>
<dbReference type="InterPro" id="IPR025554">
    <property type="entry name" value="DUF4140"/>
</dbReference>
<dbReference type="InterPro" id="IPR011935">
    <property type="entry name" value="CHP02231"/>
</dbReference>
<dbReference type="OrthoDB" id="5449693at2"/>
<feature type="coiled-coil region" evidence="1">
    <location>
        <begin position="88"/>
        <end position="115"/>
    </location>
</feature>
<gene>
    <name evidence="5" type="ordered locus">Dret_1642</name>
</gene>
<dbReference type="InterPro" id="IPR037291">
    <property type="entry name" value="DUF4139"/>
</dbReference>
<dbReference type="RefSeq" id="WP_015752069.1">
    <property type="nucleotide sequence ID" value="NC_013223.1"/>
</dbReference>
<keyword evidence="2" id="KW-0732">Signal</keyword>
<feature type="chain" id="PRO_5002993172" description="DUF4139 domain-containing protein" evidence="2">
    <location>
        <begin position="23"/>
        <end position="492"/>
    </location>
</feature>
<dbReference type="Proteomes" id="UP000001052">
    <property type="component" value="Chromosome"/>
</dbReference>
<dbReference type="AlphaFoldDB" id="C8X3C9"/>
<dbReference type="Pfam" id="PF13600">
    <property type="entry name" value="DUF4140"/>
    <property type="match status" value="1"/>
</dbReference>
<evidence type="ECO:0000256" key="1">
    <source>
        <dbReference type="SAM" id="Coils"/>
    </source>
</evidence>
<dbReference type="eggNOG" id="COG1196">
    <property type="taxonomic scope" value="Bacteria"/>
</dbReference>
<feature type="domain" description="DUF4140" evidence="4">
    <location>
        <begin position="28"/>
        <end position="118"/>
    </location>
</feature>
<evidence type="ECO:0000313" key="5">
    <source>
        <dbReference type="EMBL" id="ACV68926.1"/>
    </source>
</evidence>
<dbReference type="PANTHER" id="PTHR31005">
    <property type="entry name" value="DUF4139 DOMAIN-CONTAINING PROTEIN"/>
    <property type="match status" value="1"/>
</dbReference>
<dbReference type="EMBL" id="CP001734">
    <property type="protein sequence ID" value="ACV68926.1"/>
    <property type="molecule type" value="Genomic_DNA"/>
</dbReference>
<name>C8X3C9_DESRD</name>
<dbReference type="KEGG" id="drt:Dret_1642"/>
<organism evidence="5 6">
    <name type="scientific">Desulfohalobium retbaense (strain ATCC 49708 / DSM 5692 / JCM 16813 / HR100)</name>
    <dbReference type="NCBI Taxonomy" id="485915"/>
    <lineage>
        <taxon>Bacteria</taxon>
        <taxon>Pseudomonadati</taxon>
        <taxon>Thermodesulfobacteriota</taxon>
        <taxon>Desulfovibrionia</taxon>
        <taxon>Desulfovibrionales</taxon>
        <taxon>Desulfohalobiaceae</taxon>
        <taxon>Desulfohalobium</taxon>
    </lineage>
</organism>
<reference evidence="5 6" key="2">
    <citation type="journal article" date="2010" name="Stand. Genomic Sci.">
        <title>Complete genome sequence of Desulfohalobium retbaense type strain (HR(100)).</title>
        <authorList>
            <person name="Spring S."/>
            <person name="Nolan M."/>
            <person name="Lapidus A."/>
            <person name="Glavina Del Rio T."/>
            <person name="Copeland A."/>
            <person name="Tice H."/>
            <person name="Cheng J.F."/>
            <person name="Lucas S."/>
            <person name="Land M."/>
            <person name="Chen F."/>
            <person name="Bruce D."/>
            <person name="Goodwin L."/>
            <person name="Pitluck S."/>
            <person name="Ivanova N."/>
            <person name="Mavromatis K."/>
            <person name="Mikhailova N."/>
            <person name="Pati A."/>
            <person name="Chen A."/>
            <person name="Palaniappan K."/>
            <person name="Hauser L."/>
            <person name="Chang Y.J."/>
            <person name="Jeffries C.D."/>
            <person name="Munk C."/>
            <person name="Kiss H."/>
            <person name="Chain P."/>
            <person name="Han C."/>
            <person name="Brettin T."/>
            <person name="Detter J.C."/>
            <person name="Schuler E."/>
            <person name="Goker M."/>
            <person name="Rohde M."/>
            <person name="Bristow J."/>
            <person name="Eisen J.A."/>
            <person name="Markowitz V."/>
            <person name="Hugenholtz P."/>
            <person name="Kyrpides N.C."/>
            <person name="Klenk H.P."/>
        </authorList>
    </citation>
    <scope>NUCLEOTIDE SEQUENCE [LARGE SCALE GENOMIC DNA]</scope>
    <source>
        <strain evidence="5 6">DSM 5692</strain>
    </source>
</reference>
<accession>C8X3C9</accession>
<dbReference type="PANTHER" id="PTHR31005:SF8">
    <property type="entry name" value="DUF4139 DOMAIN-CONTAINING PROTEIN"/>
    <property type="match status" value="1"/>
</dbReference>
<dbReference type="Pfam" id="PF13598">
    <property type="entry name" value="DUF4139"/>
    <property type="match status" value="1"/>
</dbReference>
<sequence length="492" mass="55479">MRFCLFAWIVVGALLLPHGVLAAPETIVLFPEGGQVTDVREIAGESQEIVWELRGQVAPDSVRVRLPDGGTIEGLQTSRVELEAEEVAPELVSKVETAKRQLEKLRVRQQAAESEVALIQGLADAGEVDWEQSTSWREQLEAALHRSSALGEDIASINATLTAAQDEIDRLLQQPRWRVQVRISELPAGGAEAELHYRLNDCGWDPLYRVEGLSEQGEVRFTWRARIHQQSGLKWSGVDMTVATVPPRTRLRPPEVPDWIMRPQPEVRPMAKQAGETAMLAAEDSRSARAPHHTAATGFSLWHVGRMDLADGEQQVVTLEDRTLAAEFTRLARPERSNQVFVRAALASPLERDLLQGPGQFFLDGVFLRQQRLDAVGQELFFGTDPFVQAKMRSRTIQSGDEGVLARRQTRRWEWDIALTNKRQRPVDVRVELAAAQSRHEDIRVEQEFSTPAKRQENRYFLDLTVPAQGEREARMTVRAEAPKDMPVWWGR</sequence>
<evidence type="ECO:0000256" key="2">
    <source>
        <dbReference type="SAM" id="SignalP"/>
    </source>
</evidence>
<evidence type="ECO:0008006" key="7">
    <source>
        <dbReference type="Google" id="ProtNLM"/>
    </source>
</evidence>
<dbReference type="STRING" id="485915.Dret_1642"/>
<keyword evidence="6" id="KW-1185">Reference proteome</keyword>
<reference evidence="6" key="1">
    <citation type="submission" date="2009-09" db="EMBL/GenBank/DDBJ databases">
        <title>The complete chromosome of Desulfohalobium retbaense DSM 5692.</title>
        <authorList>
            <consortium name="US DOE Joint Genome Institute (JGI-PGF)"/>
            <person name="Lucas S."/>
            <person name="Copeland A."/>
            <person name="Lapidus A."/>
            <person name="Glavina del Rio T."/>
            <person name="Dalin E."/>
            <person name="Tice H."/>
            <person name="Bruce D."/>
            <person name="Goodwin L."/>
            <person name="Pitluck S."/>
            <person name="Kyrpides N."/>
            <person name="Mavromatis K."/>
            <person name="Ivanova N."/>
            <person name="Mikhailova N."/>
            <person name="Munk A.C."/>
            <person name="Brettin T."/>
            <person name="Detter J.C."/>
            <person name="Han C."/>
            <person name="Tapia R."/>
            <person name="Larimer F."/>
            <person name="Land M."/>
            <person name="Hauser L."/>
            <person name="Markowitz V."/>
            <person name="Cheng J.-F."/>
            <person name="Hugenholtz P."/>
            <person name="Woyke T."/>
            <person name="Wu D."/>
            <person name="Spring S."/>
            <person name="Klenk H.-P."/>
            <person name="Eisen J.A."/>
        </authorList>
    </citation>
    <scope>NUCLEOTIDE SEQUENCE [LARGE SCALE GENOMIC DNA]</scope>
    <source>
        <strain evidence="6">DSM 5692</strain>
    </source>
</reference>
<keyword evidence="1" id="KW-0175">Coiled coil</keyword>
<evidence type="ECO:0000259" key="3">
    <source>
        <dbReference type="Pfam" id="PF13598"/>
    </source>
</evidence>
<proteinExistence type="predicted"/>
<feature type="domain" description="DUF4139" evidence="3">
    <location>
        <begin position="194"/>
        <end position="484"/>
    </location>
</feature>
<protein>
    <recommendedName>
        <fullName evidence="7">DUF4139 domain-containing protein</fullName>
    </recommendedName>
</protein>